<dbReference type="OrthoDB" id="9791827at2"/>
<dbReference type="Pfam" id="PF14305">
    <property type="entry name" value="ATPgrasp_TupA"/>
    <property type="match status" value="1"/>
</dbReference>
<proteinExistence type="predicted"/>
<organism evidence="1 2">
    <name type="scientific">Amphiplicatus metriothermophilus</name>
    <dbReference type="NCBI Taxonomy" id="1519374"/>
    <lineage>
        <taxon>Bacteria</taxon>
        <taxon>Pseudomonadati</taxon>
        <taxon>Pseudomonadota</taxon>
        <taxon>Alphaproteobacteria</taxon>
        <taxon>Parvularculales</taxon>
        <taxon>Parvularculaceae</taxon>
        <taxon>Amphiplicatus</taxon>
    </lineage>
</organism>
<keyword evidence="2" id="KW-1185">Reference proteome</keyword>
<evidence type="ECO:0000313" key="1">
    <source>
        <dbReference type="EMBL" id="SNT67967.1"/>
    </source>
</evidence>
<dbReference type="EMBL" id="FZQA01000001">
    <property type="protein sequence ID" value="SNT67967.1"/>
    <property type="molecule type" value="Genomic_DNA"/>
</dbReference>
<dbReference type="AlphaFoldDB" id="A0A239PK01"/>
<protein>
    <submittedName>
        <fullName evidence="1">TupA-like ATPgrasp</fullName>
    </submittedName>
</protein>
<dbReference type="InterPro" id="IPR029465">
    <property type="entry name" value="ATPgrasp_TupA"/>
</dbReference>
<evidence type="ECO:0000313" key="2">
    <source>
        <dbReference type="Proteomes" id="UP000198346"/>
    </source>
</evidence>
<dbReference type="RefSeq" id="WP_089410957.1">
    <property type="nucleotide sequence ID" value="NZ_FZQA01000001.1"/>
</dbReference>
<gene>
    <name evidence="1" type="ORF">SAMN06297382_0462</name>
</gene>
<dbReference type="Proteomes" id="UP000198346">
    <property type="component" value="Unassembled WGS sequence"/>
</dbReference>
<reference evidence="1 2" key="1">
    <citation type="submission" date="2017-07" db="EMBL/GenBank/DDBJ databases">
        <authorList>
            <person name="Sun Z.S."/>
            <person name="Albrecht U."/>
            <person name="Echele G."/>
            <person name="Lee C.C."/>
        </authorList>
    </citation>
    <scope>NUCLEOTIDE SEQUENCE [LARGE SCALE GENOMIC DNA]</scope>
    <source>
        <strain evidence="1 2">CGMCC 1.12710</strain>
    </source>
</reference>
<name>A0A239PK01_9PROT</name>
<accession>A0A239PK01</accession>
<sequence>MSATRSRWWLLLEWAGATLLRAAPDVQPVNAALARLYYFFYNRRRFPNLRTPRHFNEKLIRLKLSAEARDPLRRRLTDKEHVKAHVEARFGPGHVAPTLAVLRAPEEVDAFAFPLPCVVKPTHSSQEVMFLDDVQPGRAERARLKYWLRKDYFAANREPNYKGLEKKLIVEPVLGGAFGRIEDVKVLCFHGRPKLIQVDYGRYAEHRRDYFDIAGAPLPIRMRVPPAGSPFPYPDMMSRILEMAERLSAGFTFIRVDFYVVDGAALVGELTSFPTNCTVPFEPLSADLILARLFDEPNLEITPTLFGVSPDSSADAHAPAQPAAA</sequence>